<accession>A0A330L577</accession>
<dbReference type="InterPro" id="IPR001789">
    <property type="entry name" value="Sig_transdc_resp-reg_receiver"/>
</dbReference>
<sequence>MNTAAASAVPPTNNRFHQFLTHPRSRLILLQCLVSVILSYELLFGTESVISRVHSDGMIVGMWAFVSMLVLLPSVWFELAWVNGALVAVDTVLVTGTIYLSGNARPDLYTAYFIVMLVAASVRRLSHRMGLCLFLCVGYAALLYEGIVLSETVAVGHLLGVPVLLVMAVFYGLALETVTVVQEEKSTLLKDIESLKRTEEQLAVSKVQLEARIAGLNKDLTQSQDKLQQGLAVRQGLERRLREAQKMEAVGRMAAGIAKEFGELFVVIGKQTGVLLAQLPSNDPLRVATDEIFTTGEKAAALTAQLIALNLEEGQVRQVLSVQTVLADLQGAIKSVLPGQIDLAIHQDESPIYAEVDREGLEKVLLQLVVNARDAMPNGGQLVIEARSGAGLPGATHASGIGKKPAHDVLVQISDTGTGMNLDTQARMFEPFFSTKETNIGLGLTAVYGIVKQNGGMVEVDSRPGQGTVVRVWLPGARAVTAHEEPVPKSTQAKGDETILLVEEDEIRRKLVGSTLVRHKYRVLEAASSVEALMLTQRYQGVVHLTVSPLVMTEIGGRELARRLLNHHPAMKALFVSSYDDETIAHHRINRRWVLQHPYRQVGLVEKVREMLDAA</sequence>
<comment type="caution">
    <text evidence="3">Lacks conserved residue(s) required for the propagation of feature annotation.</text>
</comment>
<dbReference type="GO" id="GO:0000160">
    <property type="term" value="P:phosphorelay signal transduction system"/>
    <property type="evidence" value="ECO:0007669"/>
    <property type="project" value="InterPro"/>
</dbReference>
<dbReference type="InParanoid" id="A0A330L577"/>
<dbReference type="Pfam" id="PF00072">
    <property type="entry name" value="Response_reg"/>
    <property type="match status" value="1"/>
</dbReference>
<dbReference type="PROSITE" id="PS50109">
    <property type="entry name" value="HIS_KIN"/>
    <property type="match status" value="1"/>
</dbReference>
<keyword evidence="5" id="KW-1133">Transmembrane helix</keyword>
<dbReference type="Pfam" id="PF02518">
    <property type="entry name" value="HATPase_c"/>
    <property type="match status" value="1"/>
</dbReference>
<dbReference type="GO" id="GO:0004673">
    <property type="term" value="F:protein histidine kinase activity"/>
    <property type="evidence" value="ECO:0007669"/>
    <property type="project" value="UniProtKB-EC"/>
</dbReference>
<dbReference type="EC" id="2.7.13.3" evidence="2"/>
<feature type="domain" description="Histidine kinase" evidence="6">
    <location>
        <begin position="256"/>
        <end position="478"/>
    </location>
</feature>
<dbReference type="SMART" id="SM00387">
    <property type="entry name" value="HATPase_c"/>
    <property type="match status" value="1"/>
</dbReference>
<dbReference type="InterPro" id="IPR004358">
    <property type="entry name" value="Sig_transdc_His_kin-like_C"/>
</dbReference>
<organism evidence="8 9">
    <name type="scientific">Nitrospira lenta</name>
    <dbReference type="NCBI Taxonomy" id="1436998"/>
    <lineage>
        <taxon>Bacteria</taxon>
        <taxon>Pseudomonadati</taxon>
        <taxon>Nitrospirota</taxon>
        <taxon>Nitrospiria</taxon>
        <taxon>Nitrospirales</taxon>
        <taxon>Nitrospiraceae</taxon>
        <taxon>Nitrospira</taxon>
    </lineage>
</organism>
<dbReference type="PROSITE" id="PS50110">
    <property type="entry name" value="RESPONSE_REGULATORY"/>
    <property type="match status" value="1"/>
</dbReference>
<dbReference type="InterPro" id="IPR011006">
    <property type="entry name" value="CheY-like_superfamily"/>
</dbReference>
<protein>
    <recommendedName>
        <fullName evidence="2">histidine kinase</fullName>
        <ecNumber evidence="2">2.7.13.3</ecNumber>
    </recommendedName>
</protein>
<feature type="transmembrane region" description="Helical" evidence="5">
    <location>
        <begin position="27"/>
        <end position="45"/>
    </location>
</feature>
<dbReference type="Gene3D" id="1.10.287.130">
    <property type="match status" value="1"/>
</dbReference>
<keyword evidence="9" id="KW-1185">Reference proteome</keyword>
<evidence type="ECO:0000256" key="1">
    <source>
        <dbReference type="ARBA" id="ARBA00000085"/>
    </source>
</evidence>
<feature type="transmembrane region" description="Helical" evidence="5">
    <location>
        <begin position="108"/>
        <end position="125"/>
    </location>
</feature>
<reference evidence="9" key="1">
    <citation type="submission" date="2018-04" db="EMBL/GenBank/DDBJ databases">
        <authorList>
            <person name="Lucker S."/>
            <person name="Sakoula D."/>
        </authorList>
    </citation>
    <scope>NUCLEOTIDE SEQUENCE [LARGE SCALE GENOMIC DNA]</scope>
</reference>
<evidence type="ECO:0000256" key="2">
    <source>
        <dbReference type="ARBA" id="ARBA00012438"/>
    </source>
</evidence>
<dbReference type="InterPro" id="IPR003594">
    <property type="entry name" value="HATPase_dom"/>
</dbReference>
<keyword evidence="8" id="KW-0418">Kinase</keyword>
<feature type="transmembrane region" description="Helical" evidence="5">
    <location>
        <begin position="132"/>
        <end position="149"/>
    </location>
</feature>
<dbReference type="AlphaFoldDB" id="A0A330L577"/>
<dbReference type="PANTHER" id="PTHR43065:SF42">
    <property type="entry name" value="TWO-COMPONENT SENSOR PPRA"/>
    <property type="match status" value="1"/>
</dbReference>
<keyword evidence="8" id="KW-0808">Transferase</keyword>
<dbReference type="OrthoDB" id="9768808at2"/>
<dbReference type="Gene3D" id="3.30.565.10">
    <property type="entry name" value="Histidine kinase-like ATPase, C-terminal domain"/>
    <property type="match status" value="1"/>
</dbReference>
<gene>
    <name evidence="8" type="ORF">NITLEN_20628</name>
</gene>
<comment type="catalytic activity">
    <reaction evidence="1">
        <text>ATP + protein L-histidine = ADP + protein N-phospho-L-histidine.</text>
        <dbReference type="EC" id="2.7.13.3"/>
    </reaction>
</comment>
<dbReference type="SUPFAM" id="SSF52172">
    <property type="entry name" value="CheY-like"/>
    <property type="match status" value="1"/>
</dbReference>
<dbReference type="Gene3D" id="3.40.50.2300">
    <property type="match status" value="1"/>
</dbReference>
<dbReference type="SUPFAM" id="SSF55874">
    <property type="entry name" value="ATPase domain of HSP90 chaperone/DNA topoisomerase II/histidine kinase"/>
    <property type="match status" value="1"/>
</dbReference>
<evidence type="ECO:0000256" key="3">
    <source>
        <dbReference type="PROSITE-ProRule" id="PRU00169"/>
    </source>
</evidence>
<dbReference type="Proteomes" id="UP000248168">
    <property type="component" value="Unassembled WGS sequence"/>
</dbReference>
<evidence type="ECO:0000313" key="9">
    <source>
        <dbReference type="Proteomes" id="UP000248168"/>
    </source>
</evidence>
<feature type="transmembrane region" description="Helical" evidence="5">
    <location>
        <begin position="84"/>
        <end position="102"/>
    </location>
</feature>
<proteinExistence type="predicted"/>
<name>A0A330L577_9BACT</name>
<feature type="transmembrane region" description="Helical" evidence="5">
    <location>
        <begin position="57"/>
        <end position="77"/>
    </location>
</feature>
<evidence type="ECO:0000256" key="4">
    <source>
        <dbReference type="SAM" id="Coils"/>
    </source>
</evidence>
<keyword evidence="5" id="KW-0812">Transmembrane</keyword>
<dbReference type="PRINTS" id="PR00344">
    <property type="entry name" value="BCTRLSENSOR"/>
</dbReference>
<dbReference type="InterPro" id="IPR005467">
    <property type="entry name" value="His_kinase_dom"/>
</dbReference>
<dbReference type="InterPro" id="IPR036890">
    <property type="entry name" value="HATPase_C_sf"/>
</dbReference>
<feature type="transmembrane region" description="Helical" evidence="5">
    <location>
        <begin position="155"/>
        <end position="175"/>
    </location>
</feature>
<dbReference type="RefSeq" id="WP_121989299.1">
    <property type="nucleotide sequence ID" value="NZ_OUNR01000012.1"/>
</dbReference>
<keyword evidence="4" id="KW-0175">Coiled coil</keyword>
<feature type="domain" description="Response regulatory" evidence="7">
    <location>
        <begin position="498"/>
        <end position="612"/>
    </location>
</feature>
<evidence type="ECO:0000313" key="8">
    <source>
        <dbReference type="EMBL" id="SPP64988.1"/>
    </source>
</evidence>
<dbReference type="EMBL" id="OUNR01000012">
    <property type="protein sequence ID" value="SPP64988.1"/>
    <property type="molecule type" value="Genomic_DNA"/>
</dbReference>
<evidence type="ECO:0000259" key="7">
    <source>
        <dbReference type="PROSITE" id="PS50110"/>
    </source>
</evidence>
<feature type="coiled-coil region" evidence="4">
    <location>
        <begin position="192"/>
        <end position="226"/>
    </location>
</feature>
<evidence type="ECO:0000256" key="5">
    <source>
        <dbReference type="SAM" id="Phobius"/>
    </source>
</evidence>
<dbReference type="PANTHER" id="PTHR43065">
    <property type="entry name" value="SENSOR HISTIDINE KINASE"/>
    <property type="match status" value="1"/>
</dbReference>
<keyword evidence="5" id="KW-0472">Membrane</keyword>
<evidence type="ECO:0000259" key="6">
    <source>
        <dbReference type="PROSITE" id="PS50109"/>
    </source>
</evidence>